<accession>A0A9W9PM75</accession>
<reference evidence="2" key="1">
    <citation type="submission" date="2022-11" db="EMBL/GenBank/DDBJ databases">
        <authorList>
            <person name="Petersen C."/>
        </authorList>
    </citation>
    <scope>NUCLEOTIDE SEQUENCE</scope>
    <source>
        <strain evidence="2">IBT 19713</strain>
    </source>
</reference>
<dbReference type="RefSeq" id="XP_058336078.1">
    <property type="nucleotide sequence ID" value="XM_058470047.1"/>
</dbReference>
<dbReference type="OrthoDB" id="3254104at2759"/>
<proteinExistence type="predicted"/>
<name>A0A9W9PM75_9EURO</name>
<dbReference type="Proteomes" id="UP001150941">
    <property type="component" value="Unassembled WGS sequence"/>
</dbReference>
<comment type="caution">
    <text evidence="2">The sequence shown here is derived from an EMBL/GenBank/DDBJ whole genome shotgun (WGS) entry which is preliminary data.</text>
</comment>
<keyword evidence="1" id="KW-1133">Transmembrane helix</keyword>
<evidence type="ECO:0000256" key="1">
    <source>
        <dbReference type="SAM" id="Phobius"/>
    </source>
</evidence>
<reference evidence="2" key="2">
    <citation type="journal article" date="2023" name="IMA Fungus">
        <title>Comparative genomic study of the Penicillium genus elucidates a diverse pangenome and 15 lateral gene transfer events.</title>
        <authorList>
            <person name="Petersen C."/>
            <person name="Sorensen T."/>
            <person name="Nielsen M.R."/>
            <person name="Sondergaard T.E."/>
            <person name="Sorensen J.L."/>
            <person name="Fitzpatrick D.A."/>
            <person name="Frisvad J.C."/>
            <person name="Nielsen K.L."/>
        </authorList>
    </citation>
    <scope>NUCLEOTIDE SEQUENCE</scope>
    <source>
        <strain evidence="2">IBT 19713</strain>
    </source>
</reference>
<evidence type="ECO:0000313" key="2">
    <source>
        <dbReference type="EMBL" id="KAJ5249299.1"/>
    </source>
</evidence>
<sequence>MSSSPPVTYIQKVVEADQVLWEYNILASIAHWVLLAGYLILPGTFTSLQNSDGISHKLGQSQTGKAILNQIQNPPLIVLGCLFFFIGTCGIGGLYWKHQNNYIWLADIVKRTGWVYQQQ</sequence>
<feature type="transmembrane region" description="Helical" evidence="1">
    <location>
        <begin position="76"/>
        <end position="96"/>
    </location>
</feature>
<keyword evidence="3" id="KW-1185">Reference proteome</keyword>
<evidence type="ECO:0000313" key="3">
    <source>
        <dbReference type="Proteomes" id="UP001150941"/>
    </source>
</evidence>
<organism evidence="2 3">
    <name type="scientific">Penicillium chermesinum</name>
    <dbReference type="NCBI Taxonomy" id="63820"/>
    <lineage>
        <taxon>Eukaryota</taxon>
        <taxon>Fungi</taxon>
        <taxon>Dikarya</taxon>
        <taxon>Ascomycota</taxon>
        <taxon>Pezizomycotina</taxon>
        <taxon>Eurotiomycetes</taxon>
        <taxon>Eurotiomycetidae</taxon>
        <taxon>Eurotiales</taxon>
        <taxon>Aspergillaceae</taxon>
        <taxon>Penicillium</taxon>
    </lineage>
</organism>
<protein>
    <submittedName>
        <fullName evidence="2">Uncharacterized protein</fullName>
    </submittedName>
</protein>
<dbReference type="EMBL" id="JAPQKS010000001">
    <property type="protein sequence ID" value="KAJ5249299.1"/>
    <property type="molecule type" value="Genomic_DNA"/>
</dbReference>
<dbReference type="AlphaFoldDB" id="A0A9W9PM75"/>
<keyword evidence="1" id="KW-0812">Transmembrane</keyword>
<gene>
    <name evidence="2" type="ORF">N7468_000750</name>
</gene>
<dbReference type="GeneID" id="83197350"/>
<keyword evidence="1" id="KW-0472">Membrane</keyword>
<feature type="transmembrane region" description="Helical" evidence="1">
    <location>
        <begin position="20"/>
        <end position="41"/>
    </location>
</feature>